<comment type="caution">
    <text evidence="1">The sequence shown here is derived from an EMBL/GenBank/DDBJ whole genome shotgun (WGS) entry which is preliminary data.</text>
</comment>
<protein>
    <submittedName>
        <fullName evidence="1">Uncharacterized protein</fullName>
    </submittedName>
</protein>
<sequence>MHKRFGQIIRVMMDDGIDEMHWQHAGAETMGAGYYFLMGNPRPKQRRGRGMNLTAFGPFPNADGARFLKTSAYALGLMPDGEAVTADIRPAARRVPHPRWHDHRSLIPEFLNCAA</sequence>
<proteinExistence type="predicted"/>
<keyword evidence="2" id="KW-1185">Reference proteome</keyword>
<evidence type="ECO:0000313" key="2">
    <source>
        <dbReference type="Proteomes" id="UP000694660"/>
    </source>
</evidence>
<dbReference type="RefSeq" id="WP_214361246.1">
    <property type="nucleotide sequence ID" value="NZ_JAEKFT010000009.1"/>
</dbReference>
<reference evidence="2" key="1">
    <citation type="journal article" date="2022" name="ISME J.">
        <title>Genetic and phylogenetic analysis of dissimilatory iodate-reducing bacteria identifies potential niches across the world's oceans.</title>
        <authorList>
            <person name="Reyes-Umana V."/>
            <person name="Henning Z."/>
            <person name="Lee K."/>
            <person name="Barnum T.P."/>
            <person name="Coates J.D."/>
        </authorList>
    </citation>
    <scope>NUCLEOTIDE SEQUENCE [LARGE SCALE GENOMIC DNA]</scope>
    <source>
        <strain evidence="2">IR12</strain>
    </source>
</reference>
<dbReference type="Proteomes" id="UP000694660">
    <property type="component" value="Unassembled WGS sequence"/>
</dbReference>
<evidence type="ECO:0000313" key="1">
    <source>
        <dbReference type="EMBL" id="MBT0961491.1"/>
    </source>
</evidence>
<dbReference type="AlphaFoldDB" id="A0A944DAL2"/>
<organism evidence="1 2">
    <name type="scientific">Denitromonas iodatirespirans</name>
    <dbReference type="NCBI Taxonomy" id="2795389"/>
    <lineage>
        <taxon>Bacteria</taxon>
        <taxon>Pseudomonadati</taxon>
        <taxon>Pseudomonadota</taxon>
        <taxon>Betaproteobacteria</taxon>
        <taxon>Rhodocyclales</taxon>
        <taxon>Zoogloeaceae</taxon>
        <taxon>Denitromonas</taxon>
    </lineage>
</organism>
<dbReference type="EMBL" id="JAEKFT010000009">
    <property type="protein sequence ID" value="MBT0961491.1"/>
    <property type="molecule type" value="Genomic_DNA"/>
</dbReference>
<name>A0A944DAL2_DENI1</name>
<gene>
    <name evidence="1" type="ORF">I8J34_09935</name>
</gene>
<accession>A0A944DAL2</accession>